<comment type="caution">
    <text evidence="5">The sequence shown here is derived from an EMBL/GenBank/DDBJ whole genome shotgun (WGS) entry which is preliminary data.</text>
</comment>
<evidence type="ECO:0000256" key="1">
    <source>
        <dbReference type="ARBA" id="ARBA00023224"/>
    </source>
</evidence>
<keyword evidence="3" id="KW-0175">Coiled coil</keyword>
<organism evidence="5 6">
    <name type="scientific">Aquitalea palustris</name>
    <dbReference type="NCBI Taxonomy" id="2480983"/>
    <lineage>
        <taxon>Bacteria</taxon>
        <taxon>Pseudomonadati</taxon>
        <taxon>Pseudomonadota</taxon>
        <taxon>Betaproteobacteria</taxon>
        <taxon>Neisseriales</taxon>
        <taxon>Chromobacteriaceae</taxon>
        <taxon>Aquitalea</taxon>
    </lineage>
</organism>
<evidence type="ECO:0000256" key="3">
    <source>
        <dbReference type="SAM" id="Coils"/>
    </source>
</evidence>
<keyword evidence="1 2" id="KW-0807">Transducer</keyword>
<evidence type="ECO:0000256" key="2">
    <source>
        <dbReference type="PROSITE-ProRule" id="PRU00284"/>
    </source>
</evidence>
<dbReference type="InterPro" id="IPR004089">
    <property type="entry name" value="MCPsignal_dom"/>
</dbReference>
<protein>
    <submittedName>
        <fullName evidence="5">Methyl-accepting chemotaxis protein</fullName>
    </submittedName>
</protein>
<dbReference type="PANTHER" id="PTHR32089">
    <property type="entry name" value="METHYL-ACCEPTING CHEMOTAXIS PROTEIN MCPB"/>
    <property type="match status" value="1"/>
</dbReference>
<dbReference type="Proteomes" id="UP000274139">
    <property type="component" value="Unassembled WGS sequence"/>
</dbReference>
<sequence length="137" mass="14785">FAVVADEVRKLAERTQNATLDIGNKIKLIVDGTNQAIVAMRDGNDQMQAGRNNAVEAQQNLQGIIQETRQLAGLLEQVAQAENSQNHGFAQFAGDITAVGESTRSLSTETRSIADAIKRLDQLLDELGRSSQAQHAS</sequence>
<evidence type="ECO:0000313" key="5">
    <source>
        <dbReference type="EMBL" id="RMC91197.1"/>
    </source>
</evidence>
<dbReference type="GO" id="GO:0016020">
    <property type="term" value="C:membrane"/>
    <property type="evidence" value="ECO:0007669"/>
    <property type="project" value="InterPro"/>
</dbReference>
<accession>A0A454JD47</accession>
<dbReference type="GO" id="GO:0007165">
    <property type="term" value="P:signal transduction"/>
    <property type="evidence" value="ECO:0007669"/>
    <property type="project" value="UniProtKB-KW"/>
</dbReference>
<evidence type="ECO:0000313" key="6">
    <source>
        <dbReference type="Proteomes" id="UP000274139"/>
    </source>
</evidence>
<dbReference type="Gene3D" id="1.10.287.950">
    <property type="entry name" value="Methyl-accepting chemotaxis protein"/>
    <property type="match status" value="1"/>
</dbReference>
<keyword evidence="6" id="KW-1185">Reference proteome</keyword>
<dbReference type="AlphaFoldDB" id="A0A454JD47"/>
<reference evidence="5 6" key="1">
    <citation type="submission" date="2018-10" db="EMBL/GenBank/DDBJ databases">
        <title>Draft genome sequence of Aquitalea MWU14-2217 isolated from a wild cranberry bog in Provincetown, Massachusetts.</title>
        <authorList>
            <person name="Ebadzadsahrai G."/>
            <person name="Soby S."/>
        </authorList>
    </citation>
    <scope>NUCLEOTIDE SEQUENCE [LARGE SCALE GENOMIC DNA]</scope>
    <source>
        <strain evidence="5 6">MWU14-2217</strain>
    </source>
</reference>
<proteinExistence type="predicted"/>
<dbReference type="Pfam" id="PF00015">
    <property type="entry name" value="MCPsignal"/>
    <property type="match status" value="1"/>
</dbReference>
<feature type="domain" description="Methyl-accepting transducer" evidence="4">
    <location>
        <begin position="1"/>
        <end position="100"/>
    </location>
</feature>
<dbReference type="EMBL" id="RFAR01000122">
    <property type="protein sequence ID" value="RMC91197.1"/>
    <property type="molecule type" value="Genomic_DNA"/>
</dbReference>
<gene>
    <name evidence="5" type="ORF">EAY64_19565</name>
</gene>
<feature type="non-terminal residue" evidence="5">
    <location>
        <position position="1"/>
    </location>
</feature>
<evidence type="ECO:0000259" key="4">
    <source>
        <dbReference type="PROSITE" id="PS50111"/>
    </source>
</evidence>
<feature type="coiled-coil region" evidence="3">
    <location>
        <begin position="64"/>
        <end position="126"/>
    </location>
</feature>
<dbReference type="RefSeq" id="WP_233566517.1">
    <property type="nucleotide sequence ID" value="NZ_RFAR01000122.1"/>
</dbReference>
<dbReference type="SUPFAM" id="SSF58104">
    <property type="entry name" value="Methyl-accepting chemotaxis protein (MCP) signaling domain"/>
    <property type="match status" value="1"/>
</dbReference>
<dbReference type="PROSITE" id="PS50111">
    <property type="entry name" value="CHEMOTAXIS_TRANSDUC_2"/>
    <property type="match status" value="1"/>
</dbReference>
<dbReference type="PANTHER" id="PTHR32089:SF112">
    <property type="entry name" value="LYSOZYME-LIKE PROTEIN-RELATED"/>
    <property type="match status" value="1"/>
</dbReference>
<name>A0A454JD47_9NEIS</name>